<keyword evidence="1" id="KW-0732">Signal</keyword>
<evidence type="ECO:0000313" key="5">
    <source>
        <dbReference type="Proteomes" id="UP000277582"/>
    </source>
</evidence>
<organism evidence="4 5">
    <name type="scientific">Candidatus Methanodesulfokora washburnensis</name>
    <dbReference type="NCBI Taxonomy" id="2478471"/>
    <lineage>
        <taxon>Archaea</taxon>
        <taxon>Thermoproteota</taxon>
        <taxon>Candidatus Korarchaeia</taxon>
        <taxon>Candidatus Korarchaeia incertae sedis</taxon>
        <taxon>Candidatus Methanodesulfokora</taxon>
    </lineage>
</organism>
<keyword evidence="2" id="KW-0812">Transmembrane</keyword>
<accession>A0A3R9X210</accession>
<proteinExistence type="predicted"/>
<keyword evidence="5" id="KW-1185">Reference proteome</keyword>
<dbReference type="RefSeq" id="WP_125671915.1">
    <property type="nucleotide sequence ID" value="NZ_RCOS01000117.1"/>
</dbReference>
<gene>
    <name evidence="4" type="ORF">D6D85_10455</name>
</gene>
<evidence type="ECO:0000256" key="1">
    <source>
        <dbReference type="ARBA" id="ARBA00022729"/>
    </source>
</evidence>
<feature type="transmembrane region" description="Helical" evidence="2">
    <location>
        <begin position="7"/>
        <end position="25"/>
    </location>
</feature>
<dbReference type="Proteomes" id="UP000277582">
    <property type="component" value="Unassembled WGS sequence"/>
</dbReference>
<dbReference type="Gene3D" id="2.60.40.1240">
    <property type="match status" value="1"/>
</dbReference>
<feature type="domain" description="DUF4352" evidence="3">
    <location>
        <begin position="96"/>
        <end position="231"/>
    </location>
</feature>
<name>A0A3R9X210_9CREN</name>
<dbReference type="AlphaFoldDB" id="A0A3R9X210"/>
<reference evidence="4 5" key="1">
    <citation type="submission" date="2018-10" db="EMBL/GenBank/DDBJ databases">
        <title>Co-occurring genomic capacity for anaerobic methane metabolism and dissimilatory sulfite reduction discovered in the Korarchaeota.</title>
        <authorList>
            <person name="Mckay L.J."/>
            <person name="Dlakic M."/>
            <person name="Fields M.W."/>
            <person name="Delmont T.O."/>
            <person name="Eren A.M."/>
            <person name="Jay Z.J."/>
            <person name="Klingelsmith K.B."/>
            <person name="Rusch D.B."/>
            <person name="Inskeep W.P."/>
        </authorList>
    </citation>
    <scope>NUCLEOTIDE SEQUENCE [LARGE SCALE GENOMIC DNA]</scope>
    <source>
        <strain evidence="4 5">MDKW</strain>
    </source>
</reference>
<keyword evidence="2" id="KW-1133">Transmembrane helix</keyword>
<dbReference type="InterPro" id="IPR029051">
    <property type="entry name" value="DUF4352"/>
</dbReference>
<feature type="transmembrane region" description="Helical" evidence="2">
    <location>
        <begin position="55"/>
        <end position="77"/>
    </location>
</feature>
<sequence>MGALKAIVLFLLGIIFVFFAFPIAFFVSAGLGYILCLLGIGIGAYMIAKREKKTLPLVLGVLLVIAGLGSLLVTATVHAGTYAISEAVKTRNLTAKINEPIKAGDWEITVKEVKETAYIRVDSSYYGAKEGQKIVLVGISVKNVGKETRTNPIWSLVLVSNAGKSYEKIYAINLDWIYEPNESIKSSAVLCKYLDMTASVAPGTFIEGDILFQIPKEESPDRLVLKVEVLGGYEVTVKLRG</sequence>
<feature type="transmembrane region" description="Helical" evidence="2">
    <location>
        <begin position="31"/>
        <end position="48"/>
    </location>
</feature>
<evidence type="ECO:0000256" key="2">
    <source>
        <dbReference type="SAM" id="Phobius"/>
    </source>
</evidence>
<dbReference type="EMBL" id="RCOS01000117">
    <property type="protein sequence ID" value="RSN73418.1"/>
    <property type="molecule type" value="Genomic_DNA"/>
</dbReference>
<keyword evidence="2" id="KW-0472">Membrane</keyword>
<evidence type="ECO:0000313" key="4">
    <source>
        <dbReference type="EMBL" id="RSN73418.1"/>
    </source>
</evidence>
<comment type="caution">
    <text evidence="4">The sequence shown here is derived from an EMBL/GenBank/DDBJ whole genome shotgun (WGS) entry which is preliminary data.</text>
</comment>
<dbReference type="InterPro" id="IPR029050">
    <property type="entry name" value="Immunoprotect_excell_Ig-like"/>
</dbReference>
<protein>
    <submittedName>
        <fullName evidence="4">DUF4352 domain-containing protein</fullName>
    </submittedName>
</protein>
<dbReference type="Pfam" id="PF11611">
    <property type="entry name" value="DUF4352"/>
    <property type="match status" value="1"/>
</dbReference>
<evidence type="ECO:0000259" key="3">
    <source>
        <dbReference type="Pfam" id="PF11611"/>
    </source>
</evidence>